<comment type="caution">
    <text evidence="8">The sequence shown here is derived from an EMBL/GenBank/DDBJ whole genome shotgun (WGS) entry which is preliminary data.</text>
</comment>
<keyword evidence="4" id="KW-0238">DNA-binding</keyword>
<evidence type="ECO:0000256" key="4">
    <source>
        <dbReference type="ARBA" id="ARBA00023125"/>
    </source>
</evidence>
<feature type="compositionally biased region" description="Low complexity" evidence="6">
    <location>
        <begin position="98"/>
        <end position="110"/>
    </location>
</feature>
<keyword evidence="5" id="KW-0804">Transcription</keyword>
<dbReference type="PATRIC" id="fig|1286094.4.peg.4475"/>
<keyword evidence="9" id="KW-1185">Reference proteome</keyword>
<reference evidence="8 9" key="1">
    <citation type="submission" date="2013-02" db="EMBL/GenBank/DDBJ databases">
        <title>Draft Genome Sequence of Streptomyces aurantiacus, Which Produces Setomimycin.</title>
        <authorList>
            <person name="Gruening B.A."/>
            <person name="Praeg A."/>
            <person name="Erxleben A."/>
            <person name="Guenther S."/>
            <person name="Mueller M."/>
        </authorList>
    </citation>
    <scope>NUCLEOTIDE SEQUENCE [LARGE SCALE GENOMIC DNA]</scope>
    <source>
        <strain evidence="8 9">JA 4570</strain>
    </source>
</reference>
<feature type="domain" description="HTH cro/C1-type" evidence="7">
    <location>
        <begin position="11"/>
        <end position="45"/>
    </location>
</feature>
<feature type="region of interest" description="Disordered" evidence="6">
    <location>
        <begin position="1"/>
        <end position="49"/>
    </location>
</feature>
<dbReference type="InterPro" id="IPR036388">
    <property type="entry name" value="WH-like_DNA-bd_sf"/>
</dbReference>
<dbReference type="Gene3D" id="1.10.260.40">
    <property type="entry name" value="lambda repressor-like DNA-binding domains"/>
    <property type="match status" value="1"/>
</dbReference>
<dbReference type="SMART" id="SM00530">
    <property type="entry name" value="HTH_XRE"/>
    <property type="match status" value="1"/>
</dbReference>
<evidence type="ECO:0000256" key="2">
    <source>
        <dbReference type="ARBA" id="ARBA00023015"/>
    </source>
</evidence>
<dbReference type="InterPro" id="IPR001387">
    <property type="entry name" value="Cro/C1-type_HTH"/>
</dbReference>
<protein>
    <recommendedName>
        <fullName evidence="7">HTH cro/C1-type domain-containing protein</fullName>
    </recommendedName>
</protein>
<dbReference type="InterPro" id="IPR013325">
    <property type="entry name" value="RNA_pol_sigma_r2"/>
</dbReference>
<dbReference type="InterPro" id="IPR039425">
    <property type="entry name" value="RNA_pol_sigma-70-like"/>
</dbReference>
<evidence type="ECO:0000256" key="5">
    <source>
        <dbReference type="ARBA" id="ARBA00023163"/>
    </source>
</evidence>
<dbReference type="SUPFAM" id="SSF47413">
    <property type="entry name" value="lambda repressor-like DNA-binding domains"/>
    <property type="match status" value="1"/>
</dbReference>
<name>S3ZVH0_9ACTN</name>
<dbReference type="GO" id="GO:0006352">
    <property type="term" value="P:DNA-templated transcription initiation"/>
    <property type="evidence" value="ECO:0007669"/>
    <property type="project" value="InterPro"/>
</dbReference>
<dbReference type="EMBL" id="AOPZ01000230">
    <property type="protein sequence ID" value="EPH42415.1"/>
    <property type="molecule type" value="Genomic_DNA"/>
</dbReference>
<dbReference type="SUPFAM" id="SSF88946">
    <property type="entry name" value="Sigma2 domain of RNA polymerase sigma factors"/>
    <property type="match status" value="1"/>
</dbReference>
<feature type="region of interest" description="Disordered" evidence="6">
    <location>
        <begin position="61"/>
        <end position="173"/>
    </location>
</feature>
<evidence type="ECO:0000313" key="8">
    <source>
        <dbReference type="EMBL" id="EPH42415.1"/>
    </source>
</evidence>
<comment type="similarity">
    <text evidence="1">Belongs to the sigma-70 factor family. ECF subfamily.</text>
</comment>
<dbReference type="GO" id="GO:0016987">
    <property type="term" value="F:sigma factor activity"/>
    <property type="evidence" value="ECO:0007669"/>
    <property type="project" value="UniProtKB-KW"/>
</dbReference>
<feature type="compositionally biased region" description="Basic and acidic residues" evidence="6">
    <location>
        <begin position="111"/>
        <end position="124"/>
    </location>
</feature>
<dbReference type="PANTHER" id="PTHR43133">
    <property type="entry name" value="RNA POLYMERASE ECF-TYPE SIGMA FACTO"/>
    <property type="match status" value="1"/>
</dbReference>
<keyword evidence="3" id="KW-0731">Sigma factor</keyword>
<evidence type="ECO:0000259" key="7">
    <source>
        <dbReference type="PROSITE" id="PS50943"/>
    </source>
</evidence>
<dbReference type="Pfam" id="PF01381">
    <property type="entry name" value="HTH_3"/>
    <property type="match status" value="1"/>
</dbReference>
<dbReference type="Gene3D" id="1.10.1740.10">
    <property type="match status" value="1"/>
</dbReference>
<dbReference type="CDD" id="cd00093">
    <property type="entry name" value="HTH_XRE"/>
    <property type="match status" value="1"/>
</dbReference>
<dbReference type="SUPFAM" id="SSF88659">
    <property type="entry name" value="Sigma3 and sigma4 domains of RNA polymerase sigma factors"/>
    <property type="match status" value="1"/>
</dbReference>
<sequence>MPPLPSPKERRRLREAKSLSQAEVAAEMGVSRSAVRAWESGRRHPRGRSRVAYAHLLAGLADGHAPGASGTGAGRGEAHPPTSAATRKAAGTVAYDQEAAGPEAGAAGPEAGRRPEAVAERDPEAAPAAGVDPEDAAPAATAPAAEDPDAAPDPMAAPDRYAKRPVPSPHTPEAAFDALCTRTAPSLVRQAYALTGRPGLAEESVERAFQLAWQRWPEVAMDRDPASWVRAAAHEYALSPWHRFRRAHRTPGTPPAEAAHRAVLTVLLSLPPARRRTLLLYDGIGLDLPETAAETEATTPTAAYRLLHARRAVAEALPDAEGEPEVLHRHLDALGRTERLRQPRPERVRLGSERRARLWTRAAIAFTALIIGATALTVRTAPTRYEPAQAPGRAISGVPPRMGPGPLSYEDEVLREKLRAEPHRGPGRLLPVAG</sequence>
<evidence type="ECO:0000313" key="9">
    <source>
        <dbReference type="Proteomes" id="UP000014629"/>
    </source>
</evidence>
<feature type="compositionally biased region" description="Low complexity" evidence="6">
    <location>
        <begin position="136"/>
        <end position="145"/>
    </location>
</feature>
<dbReference type="PROSITE" id="PS50943">
    <property type="entry name" value="HTH_CROC1"/>
    <property type="match status" value="1"/>
</dbReference>
<dbReference type="AlphaFoldDB" id="S3ZVH0"/>
<dbReference type="GO" id="GO:0003677">
    <property type="term" value="F:DNA binding"/>
    <property type="evidence" value="ECO:0007669"/>
    <property type="project" value="UniProtKB-KW"/>
</dbReference>
<evidence type="ECO:0000256" key="3">
    <source>
        <dbReference type="ARBA" id="ARBA00023082"/>
    </source>
</evidence>
<dbReference type="Gene3D" id="1.10.10.10">
    <property type="entry name" value="Winged helix-like DNA-binding domain superfamily/Winged helix DNA-binding domain"/>
    <property type="match status" value="1"/>
</dbReference>
<evidence type="ECO:0000256" key="6">
    <source>
        <dbReference type="SAM" id="MobiDB-lite"/>
    </source>
</evidence>
<dbReference type="PANTHER" id="PTHR43133:SF8">
    <property type="entry name" value="RNA POLYMERASE SIGMA FACTOR HI_1459-RELATED"/>
    <property type="match status" value="1"/>
</dbReference>
<organism evidence="8 9">
    <name type="scientific">Streptomyces aurantiacus JA 4570</name>
    <dbReference type="NCBI Taxonomy" id="1286094"/>
    <lineage>
        <taxon>Bacteria</taxon>
        <taxon>Bacillati</taxon>
        <taxon>Actinomycetota</taxon>
        <taxon>Actinomycetes</taxon>
        <taxon>Kitasatosporales</taxon>
        <taxon>Streptomycetaceae</taxon>
        <taxon>Streptomyces</taxon>
        <taxon>Streptomyces aurantiacus group</taxon>
    </lineage>
</organism>
<dbReference type="Proteomes" id="UP000014629">
    <property type="component" value="Unassembled WGS sequence"/>
</dbReference>
<gene>
    <name evidence="8" type="ORF">STRAU_4528</name>
</gene>
<dbReference type="InterPro" id="IPR013324">
    <property type="entry name" value="RNA_pol_sigma_r3/r4-like"/>
</dbReference>
<keyword evidence="2" id="KW-0805">Transcription regulation</keyword>
<dbReference type="InterPro" id="IPR010982">
    <property type="entry name" value="Lambda_DNA-bd_dom_sf"/>
</dbReference>
<accession>S3ZVH0</accession>
<evidence type="ECO:0000256" key="1">
    <source>
        <dbReference type="ARBA" id="ARBA00010641"/>
    </source>
</evidence>
<proteinExistence type="inferred from homology"/>